<dbReference type="Proteomes" id="UP000095488">
    <property type="component" value="Unassembled WGS sequence"/>
</dbReference>
<dbReference type="Pfam" id="PF06161">
    <property type="entry name" value="DUF975"/>
    <property type="match status" value="1"/>
</dbReference>
<evidence type="ECO:0000313" key="3">
    <source>
        <dbReference type="Proteomes" id="UP000095488"/>
    </source>
</evidence>
<name>A0ABP2AS98_SARVE</name>
<evidence type="ECO:0000313" key="2">
    <source>
        <dbReference type="EMBL" id="CUN66798.1"/>
    </source>
</evidence>
<keyword evidence="1" id="KW-1133">Transmembrane helix</keyword>
<dbReference type="InterPro" id="IPR010380">
    <property type="entry name" value="DUF975"/>
</dbReference>
<keyword evidence="1" id="KW-0812">Transmembrane</keyword>
<proteinExistence type="predicted"/>
<feature type="transmembrane region" description="Helical" evidence="1">
    <location>
        <begin position="130"/>
        <end position="159"/>
    </location>
</feature>
<keyword evidence="1" id="KW-0472">Membrane</keyword>
<reference evidence="2 3" key="1">
    <citation type="submission" date="2015-09" db="EMBL/GenBank/DDBJ databases">
        <authorList>
            <consortium name="Pathogen Informatics"/>
            <person name="Wu L."/>
            <person name="Ma J."/>
        </authorList>
    </citation>
    <scope>NUCLEOTIDE SEQUENCE [LARGE SCALE GENOMIC DNA]</scope>
    <source>
        <strain evidence="2 3">2789STDY5834858</strain>
    </source>
</reference>
<protein>
    <submittedName>
        <fullName evidence="2">Predicted integral membrane protein</fullName>
    </submittedName>
</protein>
<evidence type="ECO:0000256" key="1">
    <source>
        <dbReference type="SAM" id="Phobius"/>
    </source>
</evidence>
<gene>
    <name evidence="2" type="ORF">ERS852473_00796</name>
</gene>
<organism evidence="2 3">
    <name type="scientific">Sarcina ventriculi</name>
    <name type="common">Clostridium ventriculi</name>
    <dbReference type="NCBI Taxonomy" id="1267"/>
    <lineage>
        <taxon>Bacteria</taxon>
        <taxon>Bacillati</taxon>
        <taxon>Bacillota</taxon>
        <taxon>Clostridia</taxon>
        <taxon>Eubacteriales</taxon>
        <taxon>Clostridiaceae</taxon>
        <taxon>Sarcina</taxon>
    </lineage>
</organism>
<dbReference type="RefSeq" id="WP_055257859.1">
    <property type="nucleotide sequence ID" value="NZ_CABIXL010000002.1"/>
</dbReference>
<sequence length="229" mass="25589">MTSAELKKQSKSLLSKRWGNATVATFLFLGLIQIVAYILSIALIESPVASGIITFVLSIASIYLVLCFVNYCKKIKNTKTNVKFSECFVGLKPFLKYLLITIILGIIAIIIITSASSLILVSLFTSKTVVILTSVILIALVLVLVAMEILFFPLTYVVVLNPEYTFVQLIKTSVKIGWKNSGEILYIILSFIGWNILSIMTCGIGYLWTMPYMELTYISFVEEKIKELK</sequence>
<feature type="transmembrane region" description="Helical" evidence="1">
    <location>
        <begin position="21"/>
        <end position="44"/>
    </location>
</feature>
<comment type="caution">
    <text evidence="2">The sequence shown here is derived from an EMBL/GenBank/DDBJ whole genome shotgun (WGS) entry which is preliminary data.</text>
</comment>
<dbReference type="EMBL" id="CYZR01000002">
    <property type="protein sequence ID" value="CUN66798.1"/>
    <property type="molecule type" value="Genomic_DNA"/>
</dbReference>
<keyword evidence="3" id="KW-1185">Reference proteome</keyword>
<feature type="transmembrane region" description="Helical" evidence="1">
    <location>
        <begin position="184"/>
        <end position="208"/>
    </location>
</feature>
<feature type="transmembrane region" description="Helical" evidence="1">
    <location>
        <begin position="50"/>
        <end position="73"/>
    </location>
</feature>
<accession>A0ABP2AS98</accession>
<feature type="transmembrane region" description="Helical" evidence="1">
    <location>
        <begin position="94"/>
        <end position="124"/>
    </location>
</feature>